<reference evidence="4" key="1">
    <citation type="submission" date="2017-06" db="EMBL/GenBank/DDBJ databases">
        <authorList>
            <person name="Varghese N."/>
            <person name="Submissions S."/>
        </authorList>
    </citation>
    <scope>NUCLEOTIDE SEQUENCE [LARGE SCALE GENOMIC DNA]</scope>
    <source>
        <strain evidence="4">DSM 46839</strain>
    </source>
</reference>
<keyword evidence="2" id="KW-0472">Membrane</keyword>
<feature type="transmembrane region" description="Helical" evidence="2">
    <location>
        <begin position="211"/>
        <end position="229"/>
    </location>
</feature>
<protein>
    <submittedName>
        <fullName evidence="3">Uncharacterized membrane protein</fullName>
    </submittedName>
</protein>
<evidence type="ECO:0000256" key="1">
    <source>
        <dbReference type="SAM" id="MobiDB-lite"/>
    </source>
</evidence>
<dbReference type="PANTHER" id="PTHR41771">
    <property type="entry name" value="MEMBRANE PROTEIN-RELATED"/>
    <property type="match status" value="1"/>
</dbReference>
<keyword evidence="4" id="KW-1185">Reference proteome</keyword>
<feature type="transmembrane region" description="Helical" evidence="2">
    <location>
        <begin position="29"/>
        <end position="52"/>
    </location>
</feature>
<feature type="transmembrane region" description="Helical" evidence="2">
    <location>
        <begin position="383"/>
        <end position="408"/>
    </location>
</feature>
<feature type="region of interest" description="Disordered" evidence="1">
    <location>
        <begin position="1"/>
        <end position="21"/>
    </location>
</feature>
<dbReference type="EMBL" id="FZOO01000008">
    <property type="protein sequence ID" value="SNS81851.1"/>
    <property type="molecule type" value="Genomic_DNA"/>
</dbReference>
<evidence type="ECO:0000313" key="3">
    <source>
        <dbReference type="EMBL" id="SNS81851.1"/>
    </source>
</evidence>
<feature type="transmembrane region" description="Helical" evidence="2">
    <location>
        <begin position="185"/>
        <end position="205"/>
    </location>
</feature>
<evidence type="ECO:0000313" key="4">
    <source>
        <dbReference type="Proteomes" id="UP000198373"/>
    </source>
</evidence>
<dbReference type="Proteomes" id="UP000198373">
    <property type="component" value="Unassembled WGS sequence"/>
</dbReference>
<gene>
    <name evidence="3" type="ORF">SAMN06893096_108157</name>
</gene>
<dbReference type="Pfam" id="PF07907">
    <property type="entry name" value="YibE_F"/>
    <property type="match status" value="1"/>
</dbReference>
<accession>A0A239HL48</accession>
<feature type="transmembrane region" description="Helical" evidence="2">
    <location>
        <begin position="337"/>
        <end position="363"/>
    </location>
</feature>
<organism evidence="3 4">
    <name type="scientific">Geodermatophilus pulveris</name>
    <dbReference type="NCBI Taxonomy" id="1564159"/>
    <lineage>
        <taxon>Bacteria</taxon>
        <taxon>Bacillati</taxon>
        <taxon>Actinomycetota</taxon>
        <taxon>Actinomycetes</taxon>
        <taxon>Geodermatophilales</taxon>
        <taxon>Geodermatophilaceae</taxon>
        <taxon>Geodermatophilus</taxon>
    </lineage>
</organism>
<dbReference type="PANTHER" id="PTHR41771:SF1">
    <property type="entry name" value="MEMBRANE PROTEIN"/>
    <property type="match status" value="1"/>
</dbReference>
<dbReference type="InterPro" id="IPR012507">
    <property type="entry name" value="YibE_F"/>
</dbReference>
<dbReference type="OrthoDB" id="5846312at2"/>
<feature type="transmembrane region" description="Helical" evidence="2">
    <location>
        <begin position="241"/>
        <end position="260"/>
    </location>
</feature>
<feature type="transmembrane region" description="Helical" evidence="2">
    <location>
        <begin position="161"/>
        <end position="178"/>
    </location>
</feature>
<sequence>MPPSHPHSHGPDPDAPPPSPEVLARRRRAVWLMLLLLVPVGLATVAGLVVLWPADGPTRAEQAAELFLPPGTTYPEAEVSTVEPYDCSVPGGEGQVAQQLTCATVVVEVLDGDGAGEFQRLDLTADIYAAGIAEGDVLVLTRDPGAEGGAGYGFYDYDRDLPMVALTVAFAVVTVAVARLRGLAALVGLAFAFAVLLQFLLPGLLGDSSPTLVSLVGSAAIMFVVLYLAHGFSARTTTALVGTLFGLALVAVLGAVSVAAARLTGLTSEETVQLQTFDPAIDFSGVVLAGVVVAGLGVLNDVTITQASAIWQLHEVDPAMGWRELYRRGMAVGRDHIASTVYTIVFAYAGASLPLLMLFEIYAQPWDVVLTSAGLAEEVIRTLVGSIALVLAVPVTTVAGAFFATAAGTAAGAATERRVTALRARLAR</sequence>
<evidence type="ECO:0000256" key="2">
    <source>
        <dbReference type="SAM" id="Phobius"/>
    </source>
</evidence>
<keyword evidence="2" id="KW-0812">Transmembrane</keyword>
<keyword evidence="2" id="KW-1133">Transmembrane helix</keyword>
<dbReference type="RefSeq" id="WP_089306650.1">
    <property type="nucleotide sequence ID" value="NZ_FZOO01000008.1"/>
</dbReference>
<name>A0A239HL48_9ACTN</name>
<proteinExistence type="predicted"/>
<feature type="transmembrane region" description="Helical" evidence="2">
    <location>
        <begin position="280"/>
        <end position="299"/>
    </location>
</feature>
<dbReference type="AlphaFoldDB" id="A0A239HL48"/>